<evidence type="ECO:0000313" key="2">
    <source>
        <dbReference type="Proteomes" id="UP000310200"/>
    </source>
</evidence>
<feature type="non-terminal residue" evidence="1">
    <location>
        <position position="392"/>
    </location>
</feature>
<accession>A0A4S2KLL1</accession>
<dbReference type="AlphaFoldDB" id="A0A4S2KLL1"/>
<dbReference type="InterPro" id="IPR036691">
    <property type="entry name" value="Endo/exonu/phosph_ase_sf"/>
</dbReference>
<dbReference type="EMBL" id="QBLH01001933">
    <property type="protein sequence ID" value="TGZ50575.1"/>
    <property type="molecule type" value="Genomic_DNA"/>
</dbReference>
<sequence length="392" mass="47570">MKVIGRGEHKMTPVRFNRWEDKKEIMTKRKKIGKARKIFMDDDLTATERQIQKHLWSILKAREKKGRKQRGLRICFWNVAGLINKCEEAWDYLENFDVIGLQIYLELCTSEKGTQESKSKRGIITAVNKNLKLIEVREISDEMVESRLEYNGNKWRIITLYSRKMEDTTETLREKVQEEDEQWMLVGDYVVGNDRAKEEINMVEEGIRTESDHVPLEVELTGLRMIKTGRRKKEIKIERSDWTEGGRREYHEKCEGWSRHLEGDERKVKSAITKRKKKIIPWRLGRKEWYNKEWKERKRRLRRLMRDWKKGRIGKEEYVRERKEHKEWCKEQNGRHKIEEEEKIRNIKNEAEAWKYINKYRKKKAEGISEQIHMDEWRDHFMEMLGGTEERV</sequence>
<gene>
    <name evidence="1" type="ORF">DBV15_11466</name>
</gene>
<reference evidence="1 2" key="1">
    <citation type="journal article" date="2019" name="Philos. Trans. R. Soc. Lond., B, Biol. Sci.">
        <title>Ant behaviour and brain gene expression of defending hosts depend on the ecological success of the intruding social parasite.</title>
        <authorList>
            <person name="Kaur R."/>
            <person name="Stoldt M."/>
            <person name="Jongepier E."/>
            <person name="Feldmeyer B."/>
            <person name="Menzel F."/>
            <person name="Bornberg-Bauer E."/>
            <person name="Foitzik S."/>
        </authorList>
    </citation>
    <scope>NUCLEOTIDE SEQUENCE [LARGE SCALE GENOMIC DNA]</scope>
    <source>
        <tissue evidence="1">Whole body</tissue>
    </source>
</reference>
<evidence type="ECO:0000313" key="1">
    <source>
        <dbReference type="EMBL" id="TGZ50575.1"/>
    </source>
</evidence>
<organism evidence="1 2">
    <name type="scientific">Temnothorax longispinosus</name>
    <dbReference type="NCBI Taxonomy" id="300112"/>
    <lineage>
        <taxon>Eukaryota</taxon>
        <taxon>Metazoa</taxon>
        <taxon>Ecdysozoa</taxon>
        <taxon>Arthropoda</taxon>
        <taxon>Hexapoda</taxon>
        <taxon>Insecta</taxon>
        <taxon>Pterygota</taxon>
        <taxon>Neoptera</taxon>
        <taxon>Endopterygota</taxon>
        <taxon>Hymenoptera</taxon>
        <taxon>Apocrita</taxon>
        <taxon>Aculeata</taxon>
        <taxon>Formicoidea</taxon>
        <taxon>Formicidae</taxon>
        <taxon>Myrmicinae</taxon>
        <taxon>Temnothorax</taxon>
    </lineage>
</organism>
<keyword evidence="2" id="KW-1185">Reference proteome</keyword>
<proteinExistence type="predicted"/>
<dbReference type="Gene3D" id="3.60.10.10">
    <property type="entry name" value="Endonuclease/exonuclease/phosphatase"/>
    <property type="match status" value="1"/>
</dbReference>
<evidence type="ECO:0008006" key="3">
    <source>
        <dbReference type="Google" id="ProtNLM"/>
    </source>
</evidence>
<dbReference type="Proteomes" id="UP000310200">
    <property type="component" value="Unassembled WGS sequence"/>
</dbReference>
<comment type="caution">
    <text evidence="1">The sequence shown here is derived from an EMBL/GenBank/DDBJ whole genome shotgun (WGS) entry which is preliminary data.</text>
</comment>
<protein>
    <recommendedName>
        <fullName evidence="3">Endonuclease/exonuclease/phosphatase domain-containing protein</fullName>
    </recommendedName>
</protein>
<name>A0A4S2KLL1_9HYME</name>